<evidence type="ECO:0000256" key="1">
    <source>
        <dbReference type="SAM" id="SignalP"/>
    </source>
</evidence>
<evidence type="ECO:0000313" key="2">
    <source>
        <dbReference type="EMBL" id="MDM4015605.1"/>
    </source>
</evidence>
<organism evidence="2 3">
    <name type="scientific">Roseiconus lacunae</name>
    <dbReference type="NCBI Taxonomy" id="2605694"/>
    <lineage>
        <taxon>Bacteria</taxon>
        <taxon>Pseudomonadati</taxon>
        <taxon>Planctomycetota</taxon>
        <taxon>Planctomycetia</taxon>
        <taxon>Pirellulales</taxon>
        <taxon>Pirellulaceae</taxon>
        <taxon>Roseiconus</taxon>
    </lineage>
</organism>
<dbReference type="RefSeq" id="WP_230777060.1">
    <property type="nucleotide sequence ID" value="NZ_JAJMQV010000089.1"/>
</dbReference>
<dbReference type="Pfam" id="PF01663">
    <property type="entry name" value="Phosphodiest"/>
    <property type="match status" value="1"/>
</dbReference>
<name>A0ABT7PGK1_9BACT</name>
<dbReference type="Proteomes" id="UP001239462">
    <property type="component" value="Unassembled WGS sequence"/>
</dbReference>
<proteinExistence type="predicted"/>
<dbReference type="EMBL" id="JASZZN010000005">
    <property type="protein sequence ID" value="MDM4015605.1"/>
    <property type="molecule type" value="Genomic_DNA"/>
</dbReference>
<accession>A0ABT7PGK1</accession>
<protein>
    <submittedName>
        <fullName evidence="2">Alkaline phosphatase family protein</fullName>
    </submittedName>
</protein>
<keyword evidence="1" id="KW-0732">Signal</keyword>
<feature type="chain" id="PRO_5045094139" evidence="1">
    <location>
        <begin position="23"/>
        <end position="312"/>
    </location>
</feature>
<comment type="caution">
    <text evidence="2">The sequence shown here is derived from an EMBL/GenBank/DDBJ whole genome shotgun (WGS) entry which is preliminary data.</text>
</comment>
<sequence>MTTRTVLSALALFVFVGTPSIAQDAPKSRVLVIGVDGVRADALKAAKTPAIDALIENGIFAETTKILGDRYQDNDTVSGPGWSSFLTGVWADKHGVHDNSFENRNYKDYPHFFVRLKEKFPDAMTASFVDWKPIDQYIVSGADIRKVYSAEGADGYAEQDEVIANDACELLQHQNPHAVVVYFGAIDETGHRYGFHPSVTPYVAAIEKVDSQIRRLIATLKSREQFTDENWLVIISTDHGGRGLGHGSGHRVPEINTTFLVVSGESAQKGSLDKATYVVDVAPTALSHLGVKIDPQWKLDGSPVGLIHHHQQ</sequence>
<feature type="signal peptide" evidence="1">
    <location>
        <begin position="1"/>
        <end position="22"/>
    </location>
</feature>
<dbReference type="InterPro" id="IPR017850">
    <property type="entry name" value="Alkaline_phosphatase_core_sf"/>
</dbReference>
<dbReference type="InterPro" id="IPR002591">
    <property type="entry name" value="Phosphodiest/P_Trfase"/>
</dbReference>
<gene>
    <name evidence="2" type="ORF">QTN89_09210</name>
</gene>
<dbReference type="SUPFAM" id="SSF53649">
    <property type="entry name" value="Alkaline phosphatase-like"/>
    <property type="match status" value="1"/>
</dbReference>
<reference evidence="2 3" key="1">
    <citation type="submission" date="2023-06" db="EMBL/GenBank/DDBJ databases">
        <title>Roseiconus lacunae JC819 isolated from Gulf of Mannar region, Tamil Nadu.</title>
        <authorList>
            <person name="Pk S."/>
            <person name="Ch S."/>
            <person name="Ch V.R."/>
        </authorList>
    </citation>
    <scope>NUCLEOTIDE SEQUENCE [LARGE SCALE GENOMIC DNA]</scope>
    <source>
        <strain evidence="2 3">JC819</strain>
    </source>
</reference>
<keyword evidence="3" id="KW-1185">Reference proteome</keyword>
<evidence type="ECO:0000313" key="3">
    <source>
        <dbReference type="Proteomes" id="UP001239462"/>
    </source>
</evidence>
<dbReference type="PANTHER" id="PTHR10151:SF120">
    <property type="entry name" value="BIS(5'-ADENOSYL)-TRIPHOSPHATASE"/>
    <property type="match status" value="1"/>
</dbReference>
<dbReference type="PANTHER" id="PTHR10151">
    <property type="entry name" value="ECTONUCLEOTIDE PYROPHOSPHATASE/PHOSPHODIESTERASE"/>
    <property type="match status" value="1"/>
</dbReference>
<dbReference type="Gene3D" id="3.40.720.10">
    <property type="entry name" value="Alkaline Phosphatase, subunit A"/>
    <property type="match status" value="1"/>
</dbReference>